<dbReference type="PANTHER" id="PTHR22946:SF0">
    <property type="entry name" value="DIENELACTONE HYDROLASE DOMAIN-CONTAINING PROTEIN"/>
    <property type="match status" value="1"/>
</dbReference>
<dbReference type="EMBL" id="OCNJ01000014">
    <property type="protein sequence ID" value="SOE00829.1"/>
    <property type="molecule type" value="Genomic_DNA"/>
</dbReference>
<dbReference type="SUPFAM" id="SSF53474">
    <property type="entry name" value="alpha/beta-Hydrolases"/>
    <property type="match status" value="1"/>
</dbReference>
<dbReference type="PANTHER" id="PTHR22946">
    <property type="entry name" value="DIENELACTONE HYDROLASE DOMAIN-CONTAINING PROTEIN-RELATED"/>
    <property type="match status" value="1"/>
</dbReference>
<dbReference type="InterPro" id="IPR029058">
    <property type="entry name" value="AB_hydrolase_fold"/>
</dbReference>
<feature type="compositionally biased region" description="Polar residues" evidence="1">
    <location>
        <begin position="256"/>
        <end position="268"/>
    </location>
</feature>
<evidence type="ECO:0000313" key="4">
    <source>
        <dbReference type="Proteomes" id="UP000219621"/>
    </source>
</evidence>
<proteinExistence type="predicted"/>
<sequence>MTRPDSAGRSFPYEIDGAPFEGWIVVPPATGPAVRRPCVVLTHAWDGLNDPMRQKAAAVAALGYVAVCLDLYGRGVRGDPVGDNTRLMAPLLDDRGLLRRRLLAGIEAVRGHPAVDPERLAVVGWCFGGLCALDAARAAAPGLRGAVSIHGVLTPPALGPQGRIDASILLLHGWEDPVAPPQDVLTITRELTDAHADWQLQAFGHAMHAYTFPAADRPEAGLQYCPLAAARTEGALRRFLAEVLEDQPPGGVASEPSPSSSTERAASV</sequence>
<keyword evidence="3" id="KW-0378">Hydrolase</keyword>
<dbReference type="AlphaFoldDB" id="A0A286H0F6"/>
<reference evidence="3 4" key="1">
    <citation type="submission" date="2017-09" db="EMBL/GenBank/DDBJ databases">
        <authorList>
            <person name="Ehlers B."/>
            <person name="Leendertz F.H."/>
        </authorList>
    </citation>
    <scope>NUCLEOTIDE SEQUENCE [LARGE SCALE GENOMIC DNA]</scope>
    <source>
        <strain evidence="3 4">USBA 140</strain>
    </source>
</reference>
<name>A0A286H0F6_9PROT</name>
<dbReference type="Proteomes" id="UP000219621">
    <property type="component" value="Unassembled WGS sequence"/>
</dbReference>
<feature type="domain" description="Dienelactone hydrolase" evidence="2">
    <location>
        <begin position="32"/>
        <end position="238"/>
    </location>
</feature>
<feature type="region of interest" description="Disordered" evidence="1">
    <location>
        <begin position="245"/>
        <end position="268"/>
    </location>
</feature>
<evidence type="ECO:0000259" key="2">
    <source>
        <dbReference type="Pfam" id="PF01738"/>
    </source>
</evidence>
<accession>A0A286H0F6</accession>
<dbReference type="OrthoDB" id="9787933at2"/>
<evidence type="ECO:0000313" key="3">
    <source>
        <dbReference type="EMBL" id="SOE00829.1"/>
    </source>
</evidence>
<dbReference type="InterPro" id="IPR050261">
    <property type="entry name" value="FrsA_esterase"/>
</dbReference>
<dbReference type="Pfam" id="PF01738">
    <property type="entry name" value="DLH"/>
    <property type="match status" value="1"/>
</dbReference>
<keyword evidence="4" id="KW-1185">Reference proteome</keyword>
<protein>
    <submittedName>
        <fullName evidence="3">Dienelactone hydrolase</fullName>
    </submittedName>
</protein>
<dbReference type="RefSeq" id="WP_097281387.1">
    <property type="nucleotide sequence ID" value="NZ_OCNJ01000014.1"/>
</dbReference>
<evidence type="ECO:0000256" key="1">
    <source>
        <dbReference type="SAM" id="MobiDB-lite"/>
    </source>
</evidence>
<dbReference type="GO" id="GO:0016787">
    <property type="term" value="F:hydrolase activity"/>
    <property type="evidence" value="ECO:0007669"/>
    <property type="project" value="UniProtKB-KW"/>
</dbReference>
<dbReference type="InterPro" id="IPR002925">
    <property type="entry name" value="Dienelactn_hydro"/>
</dbReference>
<dbReference type="Gene3D" id="3.40.50.1820">
    <property type="entry name" value="alpha/beta hydrolase"/>
    <property type="match status" value="1"/>
</dbReference>
<gene>
    <name evidence="3" type="ORF">SAMN05421508_11457</name>
</gene>
<organism evidence="3 4">
    <name type="scientific">Caenispirillum bisanense</name>
    <dbReference type="NCBI Taxonomy" id="414052"/>
    <lineage>
        <taxon>Bacteria</taxon>
        <taxon>Pseudomonadati</taxon>
        <taxon>Pseudomonadota</taxon>
        <taxon>Alphaproteobacteria</taxon>
        <taxon>Rhodospirillales</taxon>
        <taxon>Novispirillaceae</taxon>
        <taxon>Caenispirillum</taxon>
    </lineage>
</organism>